<keyword evidence="3" id="KW-1185">Reference proteome</keyword>
<feature type="non-terminal residue" evidence="2">
    <location>
        <position position="1"/>
    </location>
</feature>
<name>A0AAV5VKL1_9BILA</name>
<evidence type="ECO:0008006" key="4">
    <source>
        <dbReference type="Google" id="ProtNLM"/>
    </source>
</evidence>
<proteinExistence type="predicted"/>
<feature type="compositionally biased region" description="Acidic residues" evidence="1">
    <location>
        <begin position="235"/>
        <end position="245"/>
    </location>
</feature>
<feature type="compositionally biased region" description="Basic and acidic residues" evidence="1">
    <location>
        <begin position="101"/>
        <end position="127"/>
    </location>
</feature>
<comment type="caution">
    <text evidence="2">The sequence shown here is derived from an EMBL/GenBank/DDBJ whole genome shotgun (WGS) entry which is preliminary data.</text>
</comment>
<protein>
    <recommendedName>
        <fullName evidence="4">C2H2-type domain-containing protein</fullName>
    </recommendedName>
</protein>
<organism evidence="2 3">
    <name type="scientific">Pristionchus fissidentatus</name>
    <dbReference type="NCBI Taxonomy" id="1538716"/>
    <lineage>
        <taxon>Eukaryota</taxon>
        <taxon>Metazoa</taxon>
        <taxon>Ecdysozoa</taxon>
        <taxon>Nematoda</taxon>
        <taxon>Chromadorea</taxon>
        <taxon>Rhabditida</taxon>
        <taxon>Rhabditina</taxon>
        <taxon>Diplogasteromorpha</taxon>
        <taxon>Diplogasteroidea</taxon>
        <taxon>Neodiplogasteridae</taxon>
        <taxon>Pristionchus</taxon>
    </lineage>
</organism>
<dbReference type="EMBL" id="BTSY01000003">
    <property type="protein sequence ID" value="GMT20272.1"/>
    <property type="molecule type" value="Genomic_DNA"/>
</dbReference>
<feature type="compositionally biased region" description="Basic and acidic residues" evidence="1">
    <location>
        <begin position="333"/>
        <end position="349"/>
    </location>
</feature>
<dbReference type="Proteomes" id="UP001432322">
    <property type="component" value="Unassembled WGS sequence"/>
</dbReference>
<feature type="region of interest" description="Disordered" evidence="1">
    <location>
        <begin position="82"/>
        <end position="142"/>
    </location>
</feature>
<feature type="region of interest" description="Disordered" evidence="1">
    <location>
        <begin position="1"/>
        <end position="26"/>
    </location>
</feature>
<dbReference type="AlphaFoldDB" id="A0AAV5VKL1"/>
<feature type="region of interest" description="Disordered" evidence="1">
    <location>
        <begin position="333"/>
        <end position="383"/>
    </location>
</feature>
<gene>
    <name evidence="2" type="ORF">PFISCL1PPCAC_11569</name>
</gene>
<accession>A0AAV5VKL1</accession>
<reference evidence="2" key="1">
    <citation type="submission" date="2023-10" db="EMBL/GenBank/DDBJ databases">
        <title>Genome assembly of Pristionchus species.</title>
        <authorList>
            <person name="Yoshida K."/>
            <person name="Sommer R.J."/>
        </authorList>
    </citation>
    <scope>NUCLEOTIDE SEQUENCE</scope>
    <source>
        <strain evidence="2">RS5133</strain>
    </source>
</reference>
<evidence type="ECO:0000256" key="1">
    <source>
        <dbReference type="SAM" id="MobiDB-lite"/>
    </source>
</evidence>
<evidence type="ECO:0000313" key="2">
    <source>
        <dbReference type="EMBL" id="GMT20272.1"/>
    </source>
</evidence>
<feature type="region of interest" description="Disordered" evidence="1">
    <location>
        <begin position="217"/>
        <end position="249"/>
    </location>
</feature>
<feature type="compositionally biased region" description="Acidic residues" evidence="1">
    <location>
        <begin position="350"/>
        <end position="367"/>
    </location>
</feature>
<evidence type="ECO:0000313" key="3">
    <source>
        <dbReference type="Proteomes" id="UP001432322"/>
    </source>
</evidence>
<sequence length="383" mass="42901">VKKELIVDDEMSDHEEAAVEGKPIDKPAKKHLRGVKMEPIEDEISDELTEAGDTTVAEKEKITISGETVEITVTEKEKIMVSGEKEGTAAAETEESITVSGEKEDRITVAGEKEDRITVAGENKEKMTVSGEEEEVTVTGKKTRKPVKRRCKIVKEEIMDCNESAVDTEEPTEAAPIPCKRGKQAVIAEGMNEHEEDTVGRVKIDRRVTIQYKKVKREATGDGTTDEDETRRDTVDEDDEGEEREEEKRMIRKKVKREFPASASAIEMKCVECEDFASHQVSSYVHHLKRTHGKTPKQAGVSFRCECGHICRSNSHTIFAKCSIMRISVVRDEEMEQEGHQEGEGREKDQDGEEAVEGEEVEGGNGDETEKNDEYSGPLRCRK</sequence>
<feature type="compositionally biased region" description="Basic and acidic residues" evidence="1">
    <location>
        <begin position="14"/>
        <end position="26"/>
    </location>
</feature>